<dbReference type="Proteomes" id="UP000033736">
    <property type="component" value="Unassembled WGS sequence"/>
</dbReference>
<dbReference type="PATRIC" id="fig|1268837.3.peg.1330"/>
<name>A0A0F3RDX4_9RICK</name>
<dbReference type="EMBL" id="LAOQ01000004">
    <property type="protein sequence ID" value="KJW04317.1"/>
    <property type="molecule type" value="Genomic_DNA"/>
</dbReference>
<dbReference type="AlphaFoldDB" id="A0A0F3RDX4"/>
<organism evidence="1 2">
    <name type="scientific">Rickettsia argasii T170-B</name>
    <dbReference type="NCBI Taxonomy" id="1268837"/>
    <lineage>
        <taxon>Bacteria</taxon>
        <taxon>Pseudomonadati</taxon>
        <taxon>Pseudomonadota</taxon>
        <taxon>Alphaproteobacteria</taxon>
        <taxon>Rickettsiales</taxon>
        <taxon>Rickettsiaceae</taxon>
        <taxon>Rickettsieae</taxon>
        <taxon>Rickettsia</taxon>
        <taxon>spotted fever group</taxon>
    </lineage>
</organism>
<evidence type="ECO:0000313" key="1">
    <source>
        <dbReference type="EMBL" id="KJW04317.1"/>
    </source>
</evidence>
<evidence type="ECO:0000313" key="2">
    <source>
        <dbReference type="Proteomes" id="UP000033736"/>
    </source>
</evidence>
<gene>
    <name evidence="1" type="ORF">RAT170B_1125</name>
</gene>
<keyword evidence="2" id="KW-1185">Reference proteome</keyword>
<proteinExistence type="predicted"/>
<accession>A0A0F3RDX4</accession>
<protein>
    <submittedName>
        <fullName evidence="1">Uncharacterized protein</fullName>
    </submittedName>
</protein>
<comment type="caution">
    <text evidence="1">The sequence shown here is derived from an EMBL/GenBank/DDBJ whole genome shotgun (WGS) entry which is preliminary data.</text>
</comment>
<sequence>MIKNPKSSAVSKFNPIALSHNKIIESKSKKSLIVAGE</sequence>
<reference evidence="1 2" key="1">
    <citation type="submission" date="2015-01" db="EMBL/GenBank/DDBJ databases">
        <title>Genome Sequencing of Rickettsiales /home/snadendla/prok_pipe/test/illegal_ec_num.txt.</title>
        <authorList>
            <person name="Daugherty S.C."/>
            <person name="Su Q."/>
            <person name="Abolude K."/>
            <person name="Beier-Sexton M."/>
            <person name="Carlyon J.A."/>
            <person name="Carter R."/>
            <person name="Day N.P."/>
            <person name="Dumler S.J."/>
            <person name="Dyachenko V."/>
            <person name="Godinez A."/>
            <person name="Kurtti T.J."/>
            <person name="Lichay M."/>
            <person name="Mullins K.E."/>
            <person name="Ott S."/>
            <person name="Pappas-Brown V."/>
            <person name="Paris D.H."/>
            <person name="Patel P."/>
            <person name="Richards A.L."/>
            <person name="Sadzewicz L."/>
            <person name="Sears K."/>
            <person name="Seidman D."/>
            <person name="Sengamalay N."/>
            <person name="Stenos J."/>
            <person name="Tallon L.J."/>
            <person name="Vincent G."/>
            <person name="Fraser C.M."/>
            <person name="Munderloh U."/>
            <person name="Dunning-Hotopp J.C."/>
        </authorList>
    </citation>
    <scope>NUCLEOTIDE SEQUENCE [LARGE SCALE GENOMIC DNA]</scope>
    <source>
        <strain evidence="1 2">T170-B</strain>
    </source>
</reference>